<protein>
    <recommendedName>
        <fullName evidence="1">DUF7344 domain-containing protein</fullName>
    </recommendedName>
</protein>
<dbReference type="EMBL" id="FTNR01000004">
    <property type="protein sequence ID" value="SIR88828.1"/>
    <property type="molecule type" value="Genomic_DNA"/>
</dbReference>
<organism evidence="2 3">
    <name type="scientific">Natronorubrum thiooxidans</name>
    <dbReference type="NCBI Taxonomy" id="308853"/>
    <lineage>
        <taxon>Archaea</taxon>
        <taxon>Methanobacteriati</taxon>
        <taxon>Methanobacteriota</taxon>
        <taxon>Stenosarchaea group</taxon>
        <taxon>Halobacteria</taxon>
        <taxon>Halobacteriales</taxon>
        <taxon>Natrialbaceae</taxon>
        <taxon>Natronorubrum</taxon>
    </lineage>
</organism>
<reference evidence="3" key="1">
    <citation type="submission" date="2017-01" db="EMBL/GenBank/DDBJ databases">
        <authorList>
            <person name="Varghese N."/>
            <person name="Submissions S."/>
        </authorList>
    </citation>
    <scope>NUCLEOTIDE SEQUENCE [LARGE SCALE GENOMIC DNA]</scope>
    <source>
        <strain evidence="3">type strain: HArc-</strain>
    </source>
</reference>
<dbReference type="OrthoDB" id="241828at2157"/>
<dbReference type="RefSeq" id="WP_076608622.1">
    <property type="nucleotide sequence ID" value="NZ_FTNR01000004.1"/>
</dbReference>
<proteinExistence type="predicted"/>
<dbReference type="Proteomes" id="UP000185936">
    <property type="component" value="Unassembled WGS sequence"/>
</dbReference>
<evidence type="ECO:0000259" key="1">
    <source>
        <dbReference type="Pfam" id="PF24035"/>
    </source>
</evidence>
<feature type="domain" description="DUF7344" evidence="1">
    <location>
        <begin position="8"/>
        <end position="86"/>
    </location>
</feature>
<dbReference type="STRING" id="308853.SAMN05421752_104217"/>
<evidence type="ECO:0000313" key="2">
    <source>
        <dbReference type="EMBL" id="SIR88828.1"/>
    </source>
</evidence>
<evidence type="ECO:0000313" key="3">
    <source>
        <dbReference type="Proteomes" id="UP000185936"/>
    </source>
</evidence>
<dbReference type="InterPro" id="IPR055768">
    <property type="entry name" value="DUF7344"/>
</dbReference>
<accession>A0A1N7ELB4</accession>
<dbReference type="Pfam" id="PF24035">
    <property type="entry name" value="DUF7344"/>
    <property type="match status" value="1"/>
</dbReference>
<keyword evidence="3" id="KW-1185">Reference proteome</keyword>
<sequence length="112" mass="12859">MVSLDRVFELLSKERRRYALYYLEQRGGPVPIEEVAEQVTEWETEGVPESIPEELFERVECSLRHTDLPKASEAEYVEYDPERGVVDVTGTPPEVDAILTVAKVIERPDRNP</sequence>
<name>A0A1N7ELB4_9EURY</name>
<gene>
    <name evidence="2" type="ORF">SAMN05421752_104217</name>
</gene>
<dbReference type="AlphaFoldDB" id="A0A1N7ELB4"/>